<reference evidence="1 2" key="1">
    <citation type="submission" date="2024-01" db="EMBL/GenBank/DDBJ databases">
        <authorList>
            <person name="Waweru B."/>
        </authorList>
    </citation>
    <scope>NUCLEOTIDE SEQUENCE [LARGE SCALE GENOMIC DNA]</scope>
</reference>
<evidence type="ECO:0000313" key="2">
    <source>
        <dbReference type="Proteomes" id="UP001314170"/>
    </source>
</evidence>
<accession>A0AAV1SID6</accession>
<dbReference type="EMBL" id="CAWUPB010001184">
    <property type="protein sequence ID" value="CAK7350187.1"/>
    <property type="molecule type" value="Genomic_DNA"/>
</dbReference>
<name>A0AAV1SID6_9ROSI</name>
<comment type="caution">
    <text evidence="1">The sequence shown here is derived from an EMBL/GenBank/DDBJ whole genome shotgun (WGS) entry which is preliminary data.</text>
</comment>
<gene>
    <name evidence="1" type="ORF">DCAF_LOCUS22914</name>
</gene>
<dbReference type="Proteomes" id="UP001314170">
    <property type="component" value="Unassembled WGS sequence"/>
</dbReference>
<feature type="non-terminal residue" evidence="1">
    <location>
        <position position="1"/>
    </location>
</feature>
<sequence>VVSIAKEKILDGSNLICVAKNKYSECGRRVLDVHTVMLVRPQPNMEMGLSNCAGASFSNNCIKCMLGGTKPYKWKGSFSNGKQLTHLAQNLSDHSSLLAQLVQHPSGSKLFKFHKMWMDHAYFDGFLNS</sequence>
<dbReference type="AlphaFoldDB" id="A0AAV1SID6"/>
<feature type="non-terminal residue" evidence="1">
    <location>
        <position position="129"/>
    </location>
</feature>
<protein>
    <submittedName>
        <fullName evidence="1">Uncharacterized protein</fullName>
    </submittedName>
</protein>
<proteinExistence type="predicted"/>
<organism evidence="1 2">
    <name type="scientific">Dovyalis caffra</name>
    <dbReference type="NCBI Taxonomy" id="77055"/>
    <lineage>
        <taxon>Eukaryota</taxon>
        <taxon>Viridiplantae</taxon>
        <taxon>Streptophyta</taxon>
        <taxon>Embryophyta</taxon>
        <taxon>Tracheophyta</taxon>
        <taxon>Spermatophyta</taxon>
        <taxon>Magnoliopsida</taxon>
        <taxon>eudicotyledons</taxon>
        <taxon>Gunneridae</taxon>
        <taxon>Pentapetalae</taxon>
        <taxon>rosids</taxon>
        <taxon>fabids</taxon>
        <taxon>Malpighiales</taxon>
        <taxon>Salicaceae</taxon>
        <taxon>Flacourtieae</taxon>
        <taxon>Dovyalis</taxon>
    </lineage>
</organism>
<keyword evidence="2" id="KW-1185">Reference proteome</keyword>
<evidence type="ECO:0000313" key="1">
    <source>
        <dbReference type="EMBL" id="CAK7350187.1"/>
    </source>
</evidence>